<gene>
    <name evidence="2" type="ORF">SAMN04487772_11717</name>
</gene>
<proteinExistence type="predicted"/>
<dbReference type="InterPro" id="IPR051396">
    <property type="entry name" value="Bact_Antivir_Def_Nuclease"/>
</dbReference>
<reference evidence="2 3" key="1">
    <citation type="submission" date="2016-10" db="EMBL/GenBank/DDBJ databases">
        <authorList>
            <person name="de Groot N.N."/>
        </authorList>
    </citation>
    <scope>NUCLEOTIDE SEQUENCE [LARGE SCALE GENOMIC DNA]</scope>
    <source>
        <strain evidence="2 3">DSM 1801</strain>
    </source>
</reference>
<protein>
    <submittedName>
        <fullName evidence="2">Predicted ATPase</fullName>
    </submittedName>
</protein>
<dbReference type="InterPro" id="IPR027417">
    <property type="entry name" value="P-loop_NTPase"/>
</dbReference>
<dbReference type="InterPro" id="IPR041685">
    <property type="entry name" value="AAA_GajA/Old/RecF-like"/>
</dbReference>
<dbReference type="Proteomes" id="UP000199800">
    <property type="component" value="Unassembled WGS sequence"/>
</dbReference>
<dbReference type="PANTHER" id="PTHR43581">
    <property type="entry name" value="ATP/GTP PHOSPHATASE"/>
    <property type="match status" value="1"/>
</dbReference>
<name>A0A1I0DYK7_9FIRM</name>
<organism evidence="2 3">
    <name type="scientific">[Clostridium] polysaccharolyticum</name>
    <dbReference type="NCBI Taxonomy" id="29364"/>
    <lineage>
        <taxon>Bacteria</taxon>
        <taxon>Bacillati</taxon>
        <taxon>Bacillota</taxon>
        <taxon>Clostridia</taxon>
        <taxon>Lachnospirales</taxon>
        <taxon>Lachnospiraceae</taxon>
    </lineage>
</organism>
<keyword evidence="3" id="KW-1185">Reference proteome</keyword>
<dbReference type="Pfam" id="PF13175">
    <property type="entry name" value="AAA_15"/>
    <property type="match status" value="1"/>
</dbReference>
<accession>A0A1I0DYK7</accession>
<evidence type="ECO:0000313" key="2">
    <source>
        <dbReference type="EMBL" id="SET36965.1"/>
    </source>
</evidence>
<sequence length="453" mass="53009">MNRWKLHVENLGKMEKADVEVSPFTMFVGDNNSGKSYLMTLIWGIRTNVVSDSWIFERNIEALEKISNMSSFKKSIPILKQFMDDSVKSDYIELSSEQVEILMELFNDLLGLYKNDVCKYLFFSERVHVKSVSVEMTFLDGRKYRKWPSKKNLLNFVDTMIWKKNMETDKKWRNISVYLYLLKFICDNLFGGKEVYDQNSVHAFFPTSRTGIVLNYKMLVDYILRQSIQNQHHESGYENYTLPIVDFFQSINWIDDSWINEDYYDIISFVEKNIITGKVSLAKQYSKEFRYSSSDGNTEELPIKLCSGVVTEVVLMVMFLKHLGLSSITIEEPEMSLHPRLQWQYARAFIKMHHAGLPILMATHSDIFMAQVNNMIKLGNNPQKDSLMQKYHYEENDLIDVEDVRVYQFDVQENGYTKVTLVEADEDGFRIPSFQKALSELLGQGMEFETEES</sequence>
<dbReference type="SUPFAM" id="SSF52540">
    <property type="entry name" value="P-loop containing nucleoside triphosphate hydrolases"/>
    <property type="match status" value="1"/>
</dbReference>
<dbReference type="RefSeq" id="WP_143066367.1">
    <property type="nucleotide sequence ID" value="NZ_FOHN01000017.1"/>
</dbReference>
<dbReference type="OrthoDB" id="1093370at2"/>
<dbReference type="STRING" id="29364.SAMN04487772_11717"/>
<feature type="domain" description="Endonuclease GajA/Old nuclease/RecF-like AAA" evidence="1">
    <location>
        <begin position="5"/>
        <end position="368"/>
    </location>
</feature>
<dbReference type="EMBL" id="FOHN01000017">
    <property type="protein sequence ID" value="SET36965.1"/>
    <property type="molecule type" value="Genomic_DNA"/>
</dbReference>
<dbReference type="Gene3D" id="3.40.50.300">
    <property type="entry name" value="P-loop containing nucleotide triphosphate hydrolases"/>
    <property type="match status" value="1"/>
</dbReference>
<dbReference type="AlphaFoldDB" id="A0A1I0DYK7"/>
<dbReference type="PANTHER" id="PTHR43581:SF2">
    <property type="entry name" value="EXCINUCLEASE ATPASE SUBUNIT"/>
    <property type="match status" value="1"/>
</dbReference>
<evidence type="ECO:0000313" key="3">
    <source>
        <dbReference type="Proteomes" id="UP000199800"/>
    </source>
</evidence>
<evidence type="ECO:0000259" key="1">
    <source>
        <dbReference type="Pfam" id="PF13175"/>
    </source>
</evidence>